<evidence type="ECO:0000313" key="2">
    <source>
        <dbReference type="EMBL" id="NGO38233.1"/>
    </source>
</evidence>
<reference evidence="2 3" key="1">
    <citation type="submission" date="2020-02" db="EMBL/GenBank/DDBJ databases">
        <title>Draft genome sequence of Limisphaera ngatamarikiensis NGM72.4T, a thermophilic Verrucomicrobia grouped in subdivision 3.</title>
        <authorList>
            <person name="Carere C.R."/>
            <person name="Steen J."/>
            <person name="Hugenholtz P."/>
            <person name="Stott M.B."/>
        </authorList>
    </citation>
    <scope>NUCLEOTIDE SEQUENCE [LARGE SCALE GENOMIC DNA]</scope>
    <source>
        <strain evidence="2 3">NGM72.4</strain>
    </source>
</reference>
<dbReference type="Proteomes" id="UP000477311">
    <property type="component" value="Unassembled WGS sequence"/>
</dbReference>
<dbReference type="PANTHER" id="PTHR22617">
    <property type="entry name" value="CHEMOTAXIS SENSOR HISTIDINE KINASE-RELATED"/>
    <property type="match status" value="1"/>
</dbReference>
<dbReference type="EMBL" id="JAAKYA010000012">
    <property type="protein sequence ID" value="NGO38233.1"/>
    <property type="molecule type" value="Genomic_DNA"/>
</dbReference>
<dbReference type="GO" id="GO:0007165">
    <property type="term" value="P:signal transduction"/>
    <property type="evidence" value="ECO:0007669"/>
    <property type="project" value="InterPro"/>
</dbReference>
<dbReference type="GO" id="GO:0006935">
    <property type="term" value="P:chemotaxis"/>
    <property type="evidence" value="ECO:0007669"/>
    <property type="project" value="InterPro"/>
</dbReference>
<dbReference type="InterPro" id="IPR002545">
    <property type="entry name" value="CheW-lke_dom"/>
</dbReference>
<proteinExistence type="predicted"/>
<dbReference type="GO" id="GO:0005829">
    <property type="term" value="C:cytosol"/>
    <property type="evidence" value="ECO:0007669"/>
    <property type="project" value="TreeGrafter"/>
</dbReference>
<feature type="domain" description="CheW-like" evidence="1">
    <location>
        <begin position="16"/>
        <end position="161"/>
    </location>
</feature>
<accession>A0A6M1RKQ1</accession>
<evidence type="ECO:0000259" key="1">
    <source>
        <dbReference type="PROSITE" id="PS50851"/>
    </source>
</evidence>
<comment type="caution">
    <text evidence="2">The sequence shown here is derived from an EMBL/GenBank/DDBJ whole genome shotgun (WGS) entry which is preliminary data.</text>
</comment>
<dbReference type="Gene3D" id="2.40.50.180">
    <property type="entry name" value="CheA-289, Domain 4"/>
    <property type="match status" value="1"/>
</dbReference>
<evidence type="ECO:0000313" key="3">
    <source>
        <dbReference type="Proteomes" id="UP000477311"/>
    </source>
</evidence>
<organism evidence="2 3">
    <name type="scientific">Limisphaera ngatamarikiensis</name>
    <dbReference type="NCBI Taxonomy" id="1324935"/>
    <lineage>
        <taxon>Bacteria</taxon>
        <taxon>Pseudomonadati</taxon>
        <taxon>Verrucomicrobiota</taxon>
        <taxon>Verrucomicrobiia</taxon>
        <taxon>Limisphaerales</taxon>
        <taxon>Limisphaeraceae</taxon>
        <taxon>Limisphaera</taxon>
    </lineage>
</organism>
<sequence length="169" mass="18693">MNTTVEAREQKLEHLAGKYLTFRLANEWYAIPVLDVREIIRHTDITPVPQMPHHIKGVINLRGKIIPISDLRLRFGMPETEVTDLTCIIVVQVAPAAGQQVLMGMIVDAVEAVVQIHARDLEPPPEFGTGLLTDGLLAMAKFDKRVVTLLDTKKIVLEGSSVGQIPMTP</sequence>
<dbReference type="SUPFAM" id="SSF50341">
    <property type="entry name" value="CheW-like"/>
    <property type="match status" value="1"/>
</dbReference>
<gene>
    <name evidence="2" type="ORF">G4L39_02325</name>
</gene>
<dbReference type="SMART" id="SM00260">
    <property type="entry name" value="CheW"/>
    <property type="match status" value="1"/>
</dbReference>
<dbReference type="PROSITE" id="PS50851">
    <property type="entry name" value="CHEW"/>
    <property type="match status" value="1"/>
</dbReference>
<protein>
    <submittedName>
        <fullName evidence="2">Purine-binding chemotaxis protein CheW</fullName>
    </submittedName>
</protein>
<keyword evidence="3" id="KW-1185">Reference proteome</keyword>
<name>A0A6M1RKQ1_9BACT</name>
<dbReference type="Pfam" id="PF01584">
    <property type="entry name" value="CheW"/>
    <property type="match status" value="1"/>
</dbReference>
<dbReference type="Gene3D" id="2.30.30.40">
    <property type="entry name" value="SH3 Domains"/>
    <property type="match status" value="1"/>
</dbReference>
<dbReference type="InterPro" id="IPR039315">
    <property type="entry name" value="CheW"/>
</dbReference>
<dbReference type="InterPro" id="IPR036061">
    <property type="entry name" value="CheW-like_dom_sf"/>
</dbReference>
<dbReference type="AlphaFoldDB" id="A0A6M1RKQ1"/>
<dbReference type="PANTHER" id="PTHR22617:SF41">
    <property type="entry name" value="CHEMOTAXIS SIGNAL TRANSDUCTION SYSTEM ADAPTOR PROTEIN CHEW"/>
    <property type="match status" value="1"/>
</dbReference>
<dbReference type="RefSeq" id="WP_165105589.1">
    <property type="nucleotide sequence ID" value="NZ_JAAKYA010000012.1"/>
</dbReference>